<evidence type="ECO:0000313" key="2">
    <source>
        <dbReference type="EMBL" id="THU88478.1"/>
    </source>
</evidence>
<dbReference type="EMBL" id="ML179408">
    <property type="protein sequence ID" value="THU88478.1"/>
    <property type="molecule type" value="Genomic_DNA"/>
</dbReference>
<evidence type="ECO:0000256" key="1">
    <source>
        <dbReference type="SAM" id="MobiDB-lite"/>
    </source>
</evidence>
<dbReference type="AlphaFoldDB" id="A0A4S8LIQ7"/>
<protein>
    <submittedName>
        <fullName evidence="2">Uncharacterized protein</fullName>
    </submittedName>
</protein>
<feature type="region of interest" description="Disordered" evidence="1">
    <location>
        <begin position="393"/>
        <end position="445"/>
    </location>
</feature>
<dbReference type="Proteomes" id="UP000297245">
    <property type="component" value="Unassembled WGS sequence"/>
</dbReference>
<sequence>MVERVDWLCKVKTRAARAVTGEEVTLTRLSGLKQGVMHLYTMLQTIQQPSSMTSRGLLQTSKGQGDQIKHRGHQHGEETGYCSWKTRECPRKNKGLGNSGGVRVRLVCPSVKNSSAEVKGASQATTQGMEASDLEQREWKKDKEAGMIRDTIQCLEFDSKQTIDDLGILLNQSYNEARRADMSTCKSGIVHWLPIALRINVQFLHKFNFQTHSLEASMNKQDRGVNHPLTRVFLIPHTHMHLVYGQSEGKAKAKILEDFKTDKIPIKTCCLPAFLYCMKLYDPKKSKSGFSSLVHGYKLCSVQETVFKPGNAKIHNIMQVTPHLIAYVAAQASWQARDTLFNLFKFYYYLIEIITVKSKENWHKNLLRFWNKEIFVDDSDSLLEPPEDGTDMAKLYDEFENDSDEELEEDDADSAANPDDEPDAATDDLTGSTELDPQFYFGYAS</sequence>
<dbReference type="InterPro" id="IPR046521">
    <property type="entry name" value="DUF6698"/>
</dbReference>
<name>A0A4S8LIQ7_DENBC</name>
<keyword evidence="3" id="KW-1185">Reference proteome</keyword>
<evidence type="ECO:0000313" key="3">
    <source>
        <dbReference type="Proteomes" id="UP000297245"/>
    </source>
</evidence>
<proteinExistence type="predicted"/>
<organism evidence="2 3">
    <name type="scientific">Dendrothele bispora (strain CBS 962.96)</name>
    <dbReference type="NCBI Taxonomy" id="1314807"/>
    <lineage>
        <taxon>Eukaryota</taxon>
        <taxon>Fungi</taxon>
        <taxon>Dikarya</taxon>
        <taxon>Basidiomycota</taxon>
        <taxon>Agaricomycotina</taxon>
        <taxon>Agaricomycetes</taxon>
        <taxon>Agaricomycetidae</taxon>
        <taxon>Agaricales</taxon>
        <taxon>Agaricales incertae sedis</taxon>
        <taxon>Dendrothele</taxon>
    </lineage>
</organism>
<dbReference type="Pfam" id="PF20414">
    <property type="entry name" value="DUF6698"/>
    <property type="match status" value="1"/>
</dbReference>
<feature type="compositionally biased region" description="Acidic residues" evidence="1">
    <location>
        <begin position="398"/>
        <end position="426"/>
    </location>
</feature>
<reference evidence="2 3" key="1">
    <citation type="journal article" date="2019" name="Nat. Ecol. Evol.">
        <title>Megaphylogeny resolves global patterns of mushroom evolution.</title>
        <authorList>
            <person name="Varga T."/>
            <person name="Krizsan K."/>
            <person name="Foldi C."/>
            <person name="Dima B."/>
            <person name="Sanchez-Garcia M."/>
            <person name="Sanchez-Ramirez S."/>
            <person name="Szollosi G.J."/>
            <person name="Szarkandi J.G."/>
            <person name="Papp V."/>
            <person name="Albert L."/>
            <person name="Andreopoulos W."/>
            <person name="Angelini C."/>
            <person name="Antonin V."/>
            <person name="Barry K.W."/>
            <person name="Bougher N.L."/>
            <person name="Buchanan P."/>
            <person name="Buyck B."/>
            <person name="Bense V."/>
            <person name="Catcheside P."/>
            <person name="Chovatia M."/>
            <person name="Cooper J."/>
            <person name="Damon W."/>
            <person name="Desjardin D."/>
            <person name="Finy P."/>
            <person name="Geml J."/>
            <person name="Haridas S."/>
            <person name="Hughes K."/>
            <person name="Justo A."/>
            <person name="Karasinski D."/>
            <person name="Kautmanova I."/>
            <person name="Kiss B."/>
            <person name="Kocsube S."/>
            <person name="Kotiranta H."/>
            <person name="LaButti K.M."/>
            <person name="Lechner B.E."/>
            <person name="Liimatainen K."/>
            <person name="Lipzen A."/>
            <person name="Lukacs Z."/>
            <person name="Mihaltcheva S."/>
            <person name="Morgado L.N."/>
            <person name="Niskanen T."/>
            <person name="Noordeloos M.E."/>
            <person name="Ohm R.A."/>
            <person name="Ortiz-Santana B."/>
            <person name="Ovrebo C."/>
            <person name="Racz N."/>
            <person name="Riley R."/>
            <person name="Savchenko A."/>
            <person name="Shiryaev A."/>
            <person name="Soop K."/>
            <person name="Spirin V."/>
            <person name="Szebenyi C."/>
            <person name="Tomsovsky M."/>
            <person name="Tulloss R.E."/>
            <person name="Uehling J."/>
            <person name="Grigoriev I.V."/>
            <person name="Vagvolgyi C."/>
            <person name="Papp T."/>
            <person name="Martin F.M."/>
            <person name="Miettinen O."/>
            <person name="Hibbett D.S."/>
            <person name="Nagy L.G."/>
        </authorList>
    </citation>
    <scope>NUCLEOTIDE SEQUENCE [LARGE SCALE GENOMIC DNA]</scope>
    <source>
        <strain evidence="2 3">CBS 962.96</strain>
    </source>
</reference>
<accession>A0A4S8LIQ7</accession>
<dbReference type="OrthoDB" id="3220614at2759"/>
<gene>
    <name evidence="2" type="ORF">K435DRAFT_803468</name>
</gene>